<evidence type="ECO:0000256" key="2">
    <source>
        <dbReference type="SAM" id="MobiDB-lite"/>
    </source>
</evidence>
<dbReference type="Pfam" id="PF03747">
    <property type="entry name" value="ADP_ribosyl_GH"/>
    <property type="match status" value="1"/>
</dbReference>
<dbReference type="InterPro" id="IPR050792">
    <property type="entry name" value="ADP-ribosylglycohydrolase"/>
</dbReference>
<reference evidence="3" key="1">
    <citation type="submission" date="2021-06" db="EMBL/GenBank/DDBJ databases">
        <authorList>
            <person name="Kallberg Y."/>
            <person name="Tangrot J."/>
            <person name="Rosling A."/>
        </authorList>
    </citation>
    <scope>NUCLEOTIDE SEQUENCE</scope>
    <source>
        <strain evidence="3">UK204</strain>
    </source>
</reference>
<keyword evidence="1" id="KW-0460">Magnesium</keyword>
<comment type="cofactor">
    <cofactor evidence="1">
        <name>Mg(2+)</name>
        <dbReference type="ChEBI" id="CHEBI:18420"/>
    </cofactor>
    <text evidence="1">Binds 2 magnesium ions per subunit.</text>
</comment>
<dbReference type="EMBL" id="CAJVPQ010002738">
    <property type="protein sequence ID" value="CAG8607030.1"/>
    <property type="molecule type" value="Genomic_DNA"/>
</dbReference>
<sequence>MNIPENASKLSLDEIYDKMKGCIYGAALGDAIGLAAEFMSKAAARKLYGIGPIAFGSEKGYEFYIDQHRGRWDDGDWTDDMDQQLLIIDSLTATNGLFNSRDFARRLHKWVNHGYPELDNKPPNGLGLTVGSVLEHPKFESKPHRAAWDVWVKFDRNMAANGALMRTAILGVPSFWDEKQVIKQTLQATKVTHADPRCCISSIIVTILISRLLKDNMQEVLPDLDDETKGEILKWTQSGNPDNRPDFDIDSGDPPSTTKARSVNKDTTKKKNIISKVINKVGDSLKGKRSEKRSEWSNYGRKSKDQSKHKSREDAKIPENLPPGIETYGADPVILSLTRAVVDRYKFIVNSTPVEQQPDGPQNSRALKTDIGEKALLQHCFPENLTALKLDESSSIGYVYKCLGSALYCFTRNLNQQSDEGEAFKKIITELALEAGDSDTNATVAGALLGARIGFKKLPKSWVEGLKFNSWLEDRVNGLWAIISGKEDWVEVDDEILQS</sequence>
<comment type="caution">
    <text evidence="3">The sequence shown here is derived from an EMBL/GenBank/DDBJ whole genome shotgun (WGS) entry which is preliminary data.</text>
</comment>
<dbReference type="PANTHER" id="PTHR16222:SF28">
    <property type="entry name" value="ADP-RIBOSYLGLYCOHYDROLASE"/>
    <property type="match status" value="1"/>
</dbReference>
<dbReference type="SUPFAM" id="SSF101478">
    <property type="entry name" value="ADP-ribosylglycohydrolase"/>
    <property type="match status" value="2"/>
</dbReference>
<dbReference type="Proteomes" id="UP000789570">
    <property type="component" value="Unassembled WGS sequence"/>
</dbReference>
<feature type="binding site" evidence="1">
    <location>
        <position position="79"/>
    </location>
    <ligand>
        <name>Mg(2+)</name>
        <dbReference type="ChEBI" id="CHEBI:18420"/>
        <label>1</label>
    </ligand>
</feature>
<feature type="binding site" evidence="1">
    <location>
        <position position="437"/>
    </location>
    <ligand>
        <name>Mg(2+)</name>
        <dbReference type="ChEBI" id="CHEBI:18420"/>
        <label>1</label>
    </ligand>
</feature>
<feature type="compositionally biased region" description="Basic and acidic residues" evidence="2">
    <location>
        <begin position="302"/>
        <end position="317"/>
    </location>
</feature>
<gene>
    <name evidence="3" type="ORF">FCALED_LOCUS8876</name>
</gene>
<feature type="region of interest" description="Disordered" evidence="2">
    <location>
        <begin position="234"/>
        <end position="268"/>
    </location>
</feature>
<keyword evidence="1" id="KW-0479">Metal-binding</keyword>
<feature type="region of interest" description="Disordered" evidence="2">
    <location>
        <begin position="284"/>
        <end position="323"/>
    </location>
</feature>
<proteinExistence type="predicted"/>
<protein>
    <submittedName>
        <fullName evidence="3">15113_t:CDS:1</fullName>
    </submittedName>
</protein>
<dbReference type="PANTHER" id="PTHR16222">
    <property type="entry name" value="ADP-RIBOSYLGLYCOHYDROLASE"/>
    <property type="match status" value="1"/>
</dbReference>
<dbReference type="InterPro" id="IPR005502">
    <property type="entry name" value="Ribosyl_crysJ1"/>
</dbReference>
<feature type="binding site" evidence="1">
    <location>
        <position position="440"/>
    </location>
    <ligand>
        <name>Mg(2+)</name>
        <dbReference type="ChEBI" id="CHEBI:18420"/>
        <label>1</label>
    </ligand>
</feature>
<evidence type="ECO:0000313" key="4">
    <source>
        <dbReference type="Proteomes" id="UP000789570"/>
    </source>
</evidence>
<name>A0A9N9CP87_9GLOM</name>
<evidence type="ECO:0000256" key="1">
    <source>
        <dbReference type="PIRSR" id="PIRSR605502-1"/>
    </source>
</evidence>
<feature type="binding site" evidence="1">
    <location>
        <position position="78"/>
    </location>
    <ligand>
        <name>Mg(2+)</name>
        <dbReference type="ChEBI" id="CHEBI:18420"/>
        <label>1</label>
    </ligand>
</feature>
<feature type="binding site" evidence="1">
    <location>
        <position position="439"/>
    </location>
    <ligand>
        <name>Mg(2+)</name>
        <dbReference type="ChEBI" id="CHEBI:18420"/>
        <label>1</label>
    </ligand>
</feature>
<dbReference type="GO" id="GO:0046872">
    <property type="term" value="F:metal ion binding"/>
    <property type="evidence" value="ECO:0007669"/>
    <property type="project" value="UniProtKB-KW"/>
</dbReference>
<dbReference type="OrthoDB" id="2021138at2759"/>
<dbReference type="Gene3D" id="1.10.4080.10">
    <property type="entry name" value="ADP-ribosylation/Crystallin J1"/>
    <property type="match status" value="2"/>
</dbReference>
<feature type="compositionally biased region" description="Basic and acidic residues" evidence="2">
    <location>
        <begin position="284"/>
        <end position="295"/>
    </location>
</feature>
<evidence type="ECO:0000313" key="3">
    <source>
        <dbReference type="EMBL" id="CAG8607030.1"/>
    </source>
</evidence>
<accession>A0A9N9CP87</accession>
<keyword evidence="4" id="KW-1185">Reference proteome</keyword>
<dbReference type="InterPro" id="IPR036705">
    <property type="entry name" value="Ribosyl_crysJ1_sf"/>
</dbReference>
<organism evidence="3 4">
    <name type="scientific">Funneliformis caledonium</name>
    <dbReference type="NCBI Taxonomy" id="1117310"/>
    <lineage>
        <taxon>Eukaryota</taxon>
        <taxon>Fungi</taxon>
        <taxon>Fungi incertae sedis</taxon>
        <taxon>Mucoromycota</taxon>
        <taxon>Glomeromycotina</taxon>
        <taxon>Glomeromycetes</taxon>
        <taxon>Glomerales</taxon>
        <taxon>Glomeraceae</taxon>
        <taxon>Funneliformis</taxon>
    </lineage>
</organism>
<dbReference type="AlphaFoldDB" id="A0A9N9CP87"/>
<feature type="binding site" evidence="1">
    <location>
        <position position="80"/>
    </location>
    <ligand>
        <name>Mg(2+)</name>
        <dbReference type="ChEBI" id="CHEBI:18420"/>
        <label>1</label>
    </ligand>
</feature>